<sequence>MVIHTLLRHIHFHATVYLPNLQFQFFISLRFTQTLLCRRGYRLEFAYYISGTRGDADRIFRLLLAVYHPRNRGKLTDLEKQVSLS</sequence>
<protein>
    <submittedName>
        <fullName evidence="1">Uncharacterized protein</fullName>
    </submittedName>
</protein>
<proteinExistence type="predicted"/>
<accession>A0ACB9JFA4</accession>
<reference evidence="2" key="1">
    <citation type="journal article" date="2022" name="Mol. Ecol. Resour.">
        <title>The genomes of chicory, endive, great burdock and yacon provide insights into Asteraceae palaeo-polyploidization history and plant inulin production.</title>
        <authorList>
            <person name="Fan W."/>
            <person name="Wang S."/>
            <person name="Wang H."/>
            <person name="Wang A."/>
            <person name="Jiang F."/>
            <person name="Liu H."/>
            <person name="Zhao H."/>
            <person name="Xu D."/>
            <person name="Zhang Y."/>
        </authorList>
    </citation>
    <scope>NUCLEOTIDE SEQUENCE [LARGE SCALE GENOMIC DNA]</scope>
    <source>
        <strain evidence="2">cv. Yunnan</strain>
    </source>
</reference>
<gene>
    <name evidence="1" type="ORF">L1987_12836</name>
</gene>
<keyword evidence="2" id="KW-1185">Reference proteome</keyword>
<name>A0ACB9JFA4_9ASTR</name>
<evidence type="ECO:0000313" key="2">
    <source>
        <dbReference type="Proteomes" id="UP001056120"/>
    </source>
</evidence>
<organism evidence="1 2">
    <name type="scientific">Smallanthus sonchifolius</name>
    <dbReference type="NCBI Taxonomy" id="185202"/>
    <lineage>
        <taxon>Eukaryota</taxon>
        <taxon>Viridiplantae</taxon>
        <taxon>Streptophyta</taxon>
        <taxon>Embryophyta</taxon>
        <taxon>Tracheophyta</taxon>
        <taxon>Spermatophyta</taxon>
        <taxon>Magnoliopsida</taxon>
        <taxon>eudicotyledons</taxon>
        <taxon>Gunneridae</taxon>
        <taxon>Pentapetalae</taxon>
        <taxon>asterids</taxon>
        <taxon>campanulids</taxon>
        <taxon>Asterales</taxon>
        <taxon>Asteraceae</taxon>
        <taxon>Asteroideae</taxon>
        <taxon>Heliantheae alliance</taxon>
        <taxon>Millerieae</taxon>
        <taxon>Smallanthus</taxon>
    </lineage>
</organism>
<dbReference type="Proteomes" id="UP001056120">
    <property type="component" value="Linkage Group LG04"/>
</dbReference>
<dbReference type="EMBL" id="CM042021">
    <property type="protein sequence ID" value="KAI3819014.1"/>
    <property type="molecule type" value="Genomic_DNA"/>
</dbReference>
<evidence type="ECO:0000313" key="1">
    <source>
        <dbReference type="EMBL" id="KAI3819014.1"/>
    </source>
</evidence>
<reference evidence="1 2" key="2">
    <citation type="journal article" date="2022" name="Mol. Ecol. Resour.">
        <title>The genomes of chicory, endive, great burdock and yacon provide insights into Asteraceae paleo-polyploidization history and plant inulin production.</title>
        <authorList>
            <person name="Fan W."/>
            <person name="Wang S."/>
            <person name="Wang H."/>
            <person name="Wang A."/>
            <person name="Jiang F."/>
            <person name="Liu H."/>
            <person name="Zhao H."/>
            <person name="Xu D."/>
            <person name="Zhang Y."/>
        </authorList>
    </citation>
    <scope>NUCLEOTIDE SEQUENCE [LARGE SCALE GENOMIC DNA]</scope>
    <source>
        <strain evidence="2">cv. Yunnan</strain>
        <tissue evidence="1">Leaves</tissue>
    </source>
</reference>
<comment type="caution">
    <text evidence="1">The sequence shown here is derived from an EMBL/GenBank/DDBJ whole genome shotgun (WGS) entry which is preliminary data.</text>
</comment>